<dbReference type="GO" id="GO:0005737">
    <property type="term" value="C:cytoplasm"/>
    <property type="evidence" value="ECO:0007669"/>
    <property type="project" value="TreeGrafter"/>
</dbReference>
<dbReference type="OMA" id="CTFIRLE"/>
<protein>
    <recommendedName>
        <fullName evidence="2">KH-like RNA-binding domain-containing protein</fullName>
    </recommendedName>
</protein>
<evidence type="ECO:0000256" key="1">
    <source>
        <dbReference type="ARBA" id="ARBA00022884"/>
    </source>
</evidence>
<reference evidence="3" key="2">
    <citation type="submission" date="2025-09" db="UniProtKB">
        <authorList>
            <consortium name="Ensembl"/>
        </authorList>
    </citation>
    <scope>IDENTIFICATION</scope>
</reference>
<organism evidence="3 4">
    <name type="scientific">Jaculus jaculus</name>
    <name type="common">Lesser Egyptian jerboa</name>
    <dbReference type="NCBI Taxonomy" id="51337"/>
    <lineage>
        <taxon>Eukaryota</taxon>
        <taxon>Metazoa</taxon>
        <taxon>Chordata</taxon>
        <taxon>Craniata</taxon>
        <taxon>Vertebrata</taxon>
        <taxon>Euteleostomi</taxon>
        <taxon>Mammalia</taxon>
        <taxon>Eutheria</taxon>
        <taxon>Euarchontoglires</taxon>
        <taxon>Glires</taxon>
        <taxon>Rodentia</taxon>
        <taxon>Myomorpha</taxon>
        <taxon>Dipodoidea</taxon>
        <taxon>Dipodidae</taxon>
        <taxon>Dipodinae</taxon>
        <taxon>Jaculus</taxon>
    </lineage>
</organism>
<evidence type="ECO:0000259" key="2">
    <source>
        <dbReference type="Pfam" id="PF16005"/>
    </source>
</evidence>
<dbReference type="Ensembl" id="ENSJJAT00000014910.1">
    <property type="protein sequence ID" value="ENSJJAP00000008479.1"/>
    <property type="gene ID" value="ENSJJAG00000012635.1"/>
</dbReference>
<feature type="domain" description="KH-like RNA-binding" evidence="2">
    <location>
        <begin position="9"/>
        <end position="72"/>
    </location>
</feature>
<accession>A0A8C5KD72</accession>
<evidence type="ECO:0000313" key="4">
    <source>
        <dbReference type="Proteomes" id="UP000694385"/>
    </source>
</evidence>
<dbReference type="Pfam" id="PF16005">
    <property type="entry name" value="MOEP19"/>
    <property type="match status" value="1"/>
</dbReference>
<dbReference type="PANTHER" id="PTHR31368:SF6">
    <property type="entry name" value="KH HOMOLOGY DOMAIN-CONTAINING PROTEIN 1"/>
    <property type="match status" value="1"/>
</dbReference>
<evidence type="ECO:0000313" key="3">
    <source>
        <dbReference type="Ensembl" id="ENSJJAP00000008479.1"/>
    </source>
</evidence>
<dbReference type="GO" id="GO:0003723">
    <property type="term" value="F:RNA binding"/>
    <property type="evidence" value="ECO:0007669"/>
    <property type="project" value="UniProtKB-KW"/>
</dbReference>
<proteinExistence type="predicted"/>
<sequence>MRTLRNAAWWTLPEHFDTPLEECVFGHGDPYLHGIEVHSHTLIQREKRFTDSGHTLVGTLRARQWLLDMMRNKW</sequence>
<dbReference type="Proteomes" id="UP000694385">
    <property type="component" value="Unassembled WGS sequence"/>
</dbReference>
<dbReference type="AlphaFoldDB" id="A0A8C5KD72"/>
<keyword evidence="1" id="KW-0694">RNA-binding</keyword>
<keyword evidence="4" id="KW-1185">Reference proteome</keyword>
<dbReference type="InterPro" id="IPR031952">
    <property type="entry name" value="MOEP19_KH-like"/>
</dbReference>
<reference evidence="3" key="1">
    <citation type="submission" date="2025-08" db="UniProtKB">
        <authorList>
            <consortium name="Ensembl"/>
        </authorList>
    </citation>
    <scope>IDENTIFICATION</scope>
</reference>
<name>A0A8C5KD72_JACJA</name>
<dbReference type="PANTHER" id="PTHR31368">
    <property type="entry name" value="DEVELOPMENT PLURPOTENCY-ASSOCIATED PROTEIN 1/5 FAMILY MEMBER"/>
    <property type="match status" value="1"/>
</dbReference>